<organism evidence="1 2">
    <name type="scientific">Nocardia thailandica</name>
    <dbReference type="NCBI Taxonomy" id="257275"/>
    <lineage>
        <taxon>Bacteria</taxon>
        <taxon>Bacillati</taxon>
        <taxon>Actinomycetota</taxon>
        <taxon>Actinomycetes</taxon>
        <taxon>Mycobacteriales</taxon>
        <taxon>Nocardiaceae</taxon>
        <taxon>Nocardia</taxon>
    </lineage>
</organism>
<name>A0ABW6PVL0_9NOCA</name>
<dbReference type="EMBL" id="JBIAMX010000021">
    <property type="protein sequence ID" value="MFF0546472.1"/>
    <property type="molecule type" value="Genomic_DNA"/>
</dbReference>
<dbReference type="RefSeq" id="WP_043661263.1">
    <property type="nucleotide sequence ID" value="NZ_JBIAMX010000021.1"/>
</dbReference>
<proteinExistence type="predicted"/>
<sequence length="79" mass="8241">MPFAAARQDFAAVAEPPAVTGEDDDRDGSLVAGLRDDHLRALLSTASGLSTEALLWLGAAAESLRRTESLPTVGYSAQL</sequence>
<protein>
    <submittedName>
        <fullName evidence="1">Uncharacterized protein</fullName>
    </submittedName>
</protein>
<gene>
    <name evidence="1" type="ORF">ACFYTF_26915</name>
</gene>
<accession>A0ABW6PVL0</accession>
<keyword evidence="2" id="KW-1185">Reference proteome</keyword>
<dbReference type="Proteomes" id="UP001601444">
    <property type="component" value="Unassembled WGS sequence"/>
</dbReference>
<reference evidence="1 2" key="1">
    <citation type="submission" date="2024-10" db="EMBL/GenBank/DDBJ databases">
        <title>The Natural Products Discovery Center: Release of the First 8490 Sequenced Strains for Exploring Actinobacteria Biosynthetic Diversity.</title>
        <authorList>
            <person name="Kalkreuter E."/>
            <person name="Kautsar S.A."/>
            <person name="Yang D."/>
            <person name="Bader C.D."/>
            <person name="Teijaro C.N."/>
            <person name="Fluegel L."/>
            <person name="Davis C.M."/>
            <person name="Simpson J.R."/>
            <person name="Lauterbach L."/>
            <person name="Steele A.D."/>
            <person name="Gui C."/>
            <person name="Meng S."/>
            <person name="Li G."/>
            <person name="Viehrig K."/>
            <person name="Ye F."/>
            <person name="Su P."/>
            <person name="Kiefer A.F."/>
            <person name="Nichols A."/>
            <person name="Cepeda A.J."/>
            <person name="Yan W."/>
            <person name="Fan B."/>
            <person name="Jiang Y."/>
            <person name="Adhikari A."/>
            <person name="Zheng C.-J."/>
            <person name="Schuster L."/>
            <person name="Cowan T.M."/>
            <person name="Smanski M.J."/>
            <person name="Chevrette M.G."/>
            <person name="De Carvalho L.P.S."/>
            <person name="Shen B."/>
        </authorList>
    </citation>
    <scope>NUCLEOTIDE SEQUENCE [LARGE SCALE GENOMIC DNA]</scope>
    <source>
        <strain evidence="1 2">NPDC004045</strain>
    </source>
</reference>
<evidence type="ECO:0000313" key="2">
    <source>
        <dbReference type="Proteomes" id="UP001601444"/>
    </source>
</evidence>
<comment type="caution">
    <text evidence="1">The sequence shown here is derived from an EMBL/GenBank/DDBJ whole genome shotgun (WGS) entry which is preliminary data.</text>
</comment>
<evidence type="ECO:0000313" key="1">
    <source>
        <dbReference type="EMBL" id="MFF0546472.1"/>
    </source>
</evidence>